<feature type="transmembrane region" description="Helical" evidence="8">
    <location>
        <begin position="364"/>
        <end position="383"/>
    </location>
</feature>
<comment type="pathway">
    <text evidence="2">Secondary metabolite biosynthesis.</text>
</comment>
<organism evidence="10 13">
    <name type="scientific">Rhizophagus irregularis</name>
    <dbReference type="NCBI Taxonomy" id="588596"/>
    <lineage>
        <taxon>Eukaryota</taxon>
        <taxon>Fungi</taxon>
        <taxon>Fungi incertae sedis</taxon>
        <taxon>Mucoromycota</taxon>
        <taxon>Glomeromycotina</taxon>
        <taxon>Glomeromycetes</taxon>
        <taxon>Glomerales</taxon>
        <taxon>Glomeraceae</taxon>
        <taxon>Rhizophagus</taxon>
    </lineage>
</organism>
<dbReference type="OrthoDB" id="1077582at2759"/>
<keyword evidence="6 8" id="KW-1133">Transmembrane helix</keyword>
<evidence type="ECO:0000313" key="11">
    <source>
        <dbReference type="EMBL" id="PKC70375.1"/>
    </source>
</evidence>
<proteinExistence type="inferred from homology"/>
<dbReference type="VEuPathDB" id="FungiDB:FUN_022412"/>
<keyword evidence="4" id="KW-0808">Transferase</keyword>
<evidence type="ECO:0000256" key="8">
    <source>
        <dbReference type="SAM" id="Phobius"/>
    </source>
</evidence>
<feature type="transmembrane region" description="Helical" evidence="8">
    <location>
        <begin position="36"/>
        <end position="56"/>
    </location>
</feature>
<evidence type="ECO:0000313" key="13">
    <source>
        <dbReference type="Proteomes" id="UP000684084"/>
    </source>
</evidence>
<dbReference type="InterPro" id="IPR044851">
    <property type="entry name" value="Wax_synthase"/>
</dbReference>
<dbReference type="EMBL" id="CAGKOT010000008">
    <property type="protein sequence ID" value="CAB5352126.1"/>
    <property type="molecule type" value="Genomic_DNA"/>
</dbReference>
<feature type="transmembrane region" description="Helical" evidence="8">
    <location>
        <begin position="206"/>
        <end position="226"/>
    </location>
</feature>
<evidence type="ECO:0000256" key="6">
    <source>
        <dbReference type="ARBA" id="ARBA00022989"/>
    </source>
</evidence>
<evidence type="ECO:0000256" key="1">
    <source>
        <dbReference type="ARBA" id="ARBA00004141"/>
    </source>
</evidence>
<evidence type="ECO:0000259" key="9">
    <source>
        <dbReference type="Pfam" id="PF13813"/>
    </source>
</evidence>
<gene>
    <name evidence="10" type="ORF">CHRIB12_LOCUS5362</name>
    <name evidence="11" type="ORF">RhiirA1_454851</name>
</gene>
<dbReference type="InterPro" id="IPR032805">
    <property type="entry name" value="Wax_synthase_dom"/>
</dbReference>
<evidence type="ECO:0000256" key="3">
    <source>
        <dbReference type="ARBA" id="ARBA00007282"/>
    </source>
</evidence>
<dbReference type="Proteomes" id="UP000232688">
    <property type="component" value="Unassembled WGS sequence"/>
</dbReference>
<dbReference type="VEuPathDB" id="FungiDB:RhiirFUN_025634"/>
<evidence type="ECO:0000313" key="12">
    <source>
        <dbReference type="Proteomes" id="UP000232688"/>
    </source>
</evidence>
<dbReference type="GO" id="GO:0008374">
    <property type="term" value="F:O-acyltransferase activity"/>
    <property type="evidence" value="ECO:0007669"/>
    <property type="project" value="InterPro"/>
</dbReference>
<dbReference type="PANTHER" id="PTHR31595:SF57">
    <property type="entry name" value="OS04G0481900 PROTEIN"/>
    <property type="match status" value="1"/>
</dbReference>
<reference evidence="11 12" key="1">
    <citation type="submission" date="2017-10" db="EMBL/GenBank/DDBJ databases">
        <title>Extensive intraspecific genome diversity in a model arbuscular mycorrhizal fungus.</title>
        <authorList>
            <person name="Chen E.C.H."/>
            <person name="Morin E."/>
            <person name="Baudet D."/>
            <person name="Noel J."/>
            <person name="Ndikumana S."/>
            <person name="Charron P."/>
            <person name="St-Onge C."/>
            <person name="Giorgi J."/>
            <person name="Grigoriev I.V."/>
            <person name="Roux C."/>
            <person name="Martin F.M."/>
            <person name="Corradi N."/>
        </authorList>
    </citation>
    <scope>NUCLEOTIDE SEQUENCE [LARGE SCALE GENOMIC DNA]</scope>
    <source>
        <strain evidence="11 12">A1</strain>
    </source>
</reference>
<evidence type="ECO:0000256" key="4">
    <source>
        <dbReference type="ARBA" id="ARBA00022679"/>
    </source>
</evidence>
<keyword evidence="5 8" id="KW-0812">Transmembrane</keyword>
<sequence length="402" mass="48066">MADNFPPELSFDNYKLLSDLLLISFILLSFHSPRSLLHLIILIIIIICFIIQPIIYKGKYSAIVHSRVSSFAITFGFKMCIWLKNFVNITHNTTVSDFQPFLYTLFYWRKNVTSGKKDDFQPTNKLIIKNILERIVFMFIKWIIYEGCFILVDMYSNINEIPPSPYFFRIFDMFISGKSPITIKLLLLCTLYMVLVYFIMSLTYDQFLLITGIILLFLNIIFPFLSDTNITFFKRKIITIRRWCISFLFDTQYIFNSPWLSTSPREFWSYRWNTFYNEIWKELGYIPLHNYLITSHSFSSNNKKKLIKMMGVLGAFFISGILHEYLLWTETNKLTLEQFNFFLFHGIIFIIWEFISIKNDFKGRIILFLILFFSLPSMIEPYLRYEQWIIPSYFININRISS</sequence>
<keyword evidence="7 8" id="KW-0472">Membrane</keyword>
<accession>A0A2I1F2G5</accession>
<evidence type="ECO:0000313" key="10">
    <source>
        <dbReference type="EMBL" id="CAB5352126.1"/>
    </source>
</evidence>
<protein>
    <recommendedName>
        <fullName evidence="9">Wax synthase domain-containing protein</fullName>
    </recommendedName>
</protein>
<dbReference type="Pfam" id="PF13813">
    <property type="entry name" value="MBOAT_2"/>
    <property type="match status" value="1"/>
</dbReference>
<feature type="domain" description="Wax synthase" evidence="9">
    <location>
        <begin position="253"/>
        <end position="343"/>
    </location>
</feature>
<comment type="similarity">
    <text evidence="3">Belongs to the wax synthase family.</text>
</comment>
<dbReference type="EMBL" id="LLXH01000225">
    <property type="protein sequence ID" value="PKC70375.1"/>
    <property type="molecule type" value="Genomic_DNA"/>
</dbReference>
<dbReference type="PANTHER" id="PTHR31595">
    <property type="entry name" value="LONG-CHAIN-ALCOHOL O-FATTY-ACYLTRANSFERASE 3-RELATED"/>
    <property type="match status" value="1"/>
</dbReference>
<comment type="caution">
    <text evidence="10">The sequence shown here is derived from an EMBL/GenBank/DDBJ whole genome shotgun (WGS) entry which is preliminary data.</text>
</comment>
<feature type="transmembrane region" description="Helical" evidence="8">
    <location>
        <begin position="181"/>
        <end position="200"/>
    </location>
</feature>
<evidence type="ECO:0000256" key="2">
    <source>
        <dbReference type="ARBA" id="ARBA00005179"/>
    </source>
</evidence>
<reference evidence="10" key="3">
    <citation type="submission" date="2020-05" db="EMBL/GenBank/DDBJ databases">
        <authorList>
            <person name="Rincon C."/>
            <person name="Sanders R I."/>
            <person name="Robbins C."/>
            <person name="Chaturvedi A."/>
        </authorList>
    </citation>
    <scope>NUCLEOTIDE SEQUENCE</scope>
    <source>
        <strain evidence="10">CHB12</strain>
    </source>
</reference>
<reference evidence="11 12" key="2">
    <citation type="submission" date="2017-10" db="EMBL/GenBank/DDBJ databases">
        <title>Genome analyses suggest a sexual origin of heterokaryosis in a supposedly ancient asexual fungus.</title>
        <authorList>
            <person name="Corradi N."/>
            <person name="Sedzielewska K."/>
            <person name="Noel J."/>
            <person name="Charron P."/>
            <person name="Farinelli L."/>
            <person name="Marton T."/>
            <person name="Kruger M."/>
            <person name="Pelin A."/>
            <person name="Brachmann A."/>
            <person name="Corradi N."/>
        </authorList>
    </citation>
    <scope>NUCLEOTIDE SEQUENCE [LARGE SCALE GENOMIC DNA]</scope>
    <source>
        <strain evidence="11 12">A1</strain>
    </source>
</reference>
<dbReference type="GO" id="GO:0016020">
    <property type="term" value="C:membrane"/>
    <property type="evidence" value="ECO:0007669"/>
    <property type="project" value="UniProtKB-SubCell"/>
</dbReference>
<evidence type="ECO:0000256" key="7">
    <source>
        <dbReference type="ARBA" id="ARBA00023136"/>
    </source>
</evidence>
<evidence type="ECO:0000256" key="5">
    <source>
        <dbReference type="ARBA" id="ARBA00022692"/>
    </source>
</evidence>
<dbReference type="VEuPathDB" id="FungiDB:RhiirA1_454851"/>
<feature type="transmembrane region" description="Helical" evidence="8">
    <location>
        <begin position="339"/>
        <end position="357"/>
    </location>
</feature>
<comment type="subcellular location">
    <subcellularLocation>
        <location evidence="1">Membrane</location>
        <topology evidence="1">Multi-pass membrane protein</topology>
    </subcellularLocation>
</comment>
<dbReference type="AlphaFoldDB" id="A0A2I1F2G5"/>
<dbReference type="GO" id="GO:0006629">
    <property type="term" value="P:lipid metabolic process"/>
    <property type="evidence" value="ECO:0007669"/>
    <property type="project" value="InterPro"/>
</dbReference>
<dbReference type="Proteomes" id="UP000684084">
    <property type="component" value="Unassembled WGS sequence"/>
</dbReference>
<feature type="transmembrane region" description="Helical" evidence="8">
    <location>
        <begin position="306"/>
        <end position="327"/>
    </location>
</feature>
<name>A0A2I1F2G5_9GLOM</name>